<dbReference type="EMBL" id="AVOT02015301">
    <property type="protein sequence ID" value="MBW0499512.1"/>
    <property type="molecule type" value="Genomic_DNA"/>
</dbReference>
<organism evidence="1 2">
    <name type="scientific">Austropuccinia psidii MF-1</name>
    <dbReference type="NCBI Taxonomy" id="1389203"/>
    <lineage>
        <taxon>Eukaryota</taxon>
        <taxon>Fungi</taxon>
        <taxon>Dikarya</taxon>
        <taxon>Basidiomycota</taxon>
        <taxon>Pucciniomycotina</taxon>
        <taxon>Pucciniomycetes</taxon>
        <taxon>Pucciniales</taxon>
        <taxon>Sphaerophragmiaceae</taxon>
        <taxon>Austropuccinia</taxon>
    </lineage>
</organism>
<gene>
    <name evidence="1" type="ORF">O181_039227</name>
</gene>
<dbReference type="OrthoDB" id="3344688at2759"/>
<protein>
    <submittedName>
        <fullName evidence="1">Uncharacterized protein</fullName>
    </submittedName>
</protein>
<keyword evidence="2" id="KW-1185">Reference proteome</keyword>
<sequence>MSIFGPDIADFKAEIQKAFDLKDLGRAGLLLGCKDYPCLQLVHYINTLTQEYKLEKCALENTPLKPNIQLNNATKEEVEDLQSQTYSINKSTKTKG</sequence>
<proteinExistence type="predicted"/>
<dbReference type="Proteomes" id="UP000765509">
    <property type="component" value="Unassembled WGS sequence"/>
</dbReference>
<evidence type="ECO:0000313" key="2">
    <source>
        <dbReference type="Proteomes" id="UP000765509"/>
    </source>
</evidence>
<evidence type="ECO:0000313" key="1">
    <source>
        <dbReference type="EMBL" id="MBW0499512.1"/>
    </source>
</evidence>
<dbReference type="AlphaFoldDB" id="A0A9Q3HCP4"/>
<comment type="caution">
    <text evidence="1">The sequence shown here is derived from an EMBL/GenBank/DDBJ whole genome shotgun (WGS) entry which is preliminary data.</text>
</comment>
<name>A0A9Q3HCP4_9BASI</name>
<reference evidence="1" key="1">
    <citation type="submission" date="2021-03" db="EMBL/GenBank/DDBJ databases">
        <title>Draft genome sequence of rust myrtle Austropuccinia psidii MF-1, a brazilian biotype.</title>
        <authorList>
            <person name="Quecine M.C."/>
            <person name="Pachon D.M.R."/>
            <person name="Bonatelli M.L."/>
            <person name="Correr F.H."/>
            <person name="Franceschini L.M."/>
            <person name="Leite T.F."/>
            <person name="Margarido G.R.A."/>
            <person name="Almeida C.A."/>
            <person name="Ferrarezi J.A."/>
            <person name="Labate C.A."/>
        </authorList>
    </citation>
    <scope>NUCLEOTIDE SEQUENCE</scope>
    <source>
        <strain evidence="1">MF-1</strain>
    </source>
</reference>
<accession>A0A9Q3HCP4</accession>